<sequence>MSSSSNVLKRCDVETLRPEPQPLANPPETTSTHSEDATEPMEVDKAPMRRTLRKRKEKVVKHLKRGANEKEMKSFQKRVFRIPLEKPFEEVYFTHRLWMFSRETKETEEDIRRIFYEAIDKMKNMITLKKKSDPGKFAEPCMVKVGAVCNKQTNQLCLTLIDPPVHYNPIPFIKPQTSSRRSDDPRLIAACHCRLEYETEYSTSIETHTPTSIDITNPKSIDNHIEESIDSSSDDWENDYYNPTLAEHSARPSTRATPHREKNDEDYEEERATGYKGICTEEDRLLHHSSWTRNATSIDTHHH</sequence>
<comment type="caution">
    <text evidence="2">The sequence shown here is derived from an EMBL/GenBank/DDBJ whole genome shotgun (WGS) entry which is preliminary data.</text>
</comment>
<evidence type="ECO:0000313" key="3">
    <source>
        <dbReference type="Proteomes" id="UP000266723"/>
    </source>
</evidence>
<accession>A0ABQ7D6U5</accession>
<proteinExistence type="predicted"/>
<evidence type="ECO:0000256" key="1">
    <source>
        <dbReference type="SAM" id="MobiDB-lite"/>
    </source>
</evidence>
<dbReference type="EMBL" id="QGKV02000759">
    <property type="protein sequence ID" value="KAF3567445.1"/>
    <property type="molecule type" value="Genomic_DNA"/>
</dbReference>
<feature type="region of interest" description="Disordered" evidence="1">
    <location>
        <begin position="227"/>
        <end position="274"/>
    </location>
</feature>
<protein>
    <submittedName>
        <fullName evidence="2">Uncharacterized protein</fullName>
    </submittedName>
</protein>
<feature type="compositionally biased region" description="Acidic residues" evidence="1">
    <location>
        <begin position="228"/>
        <end position="238"/>
    </location>
</feature>
<dbReference type="Proteomes" id="UP000266723">
    <property type="component" value="Unassembled WGS sequence"/>
</dbReference>
<evidence type="ECO:0000313" key="2">
    <source>
        <dbReference type="EMBL" id="KAF3567445.1"/>
    </source>
</evidence>
<feature type="region of interest" description="Disordered" evidence="1">
    <location>
        <begin position="1"/>
        <end position="54"/>
    </location>
</feature>
<keyword evidence="3" id="KW-1185">Reference proteome</keyword>
<name>A0ABQ7D6U5_BRACR</name>
<organism evidence="2 3">
    <name type="scientific">Brassica cretica</name>
    <name type="common">Mustard</name>
    <dbReference type="NCBI Taxonomy" id="69181"/>
    <lineage>
        <taxon>Eukaryota</taxon>
        <taxon>Viridiplantae</taxon>
        <taxon>Streptophyta</taxon>
        <taxon>Embryophyta</taxon>
        <taxon>Tracheophyta</taxon>
        <taxon>Spermatophyta</taxon>
        <taxon>Magnoliopsida</taxon>
        <taxon>eudicotyledons</taxon>
        <taxon>Gunneridae</taxon>
        <taxon>Pentapetalae</taxon>
        <taxon>rosids</taxon>
        <taxon>malvids</taxon>
        <taxon>Brassicales</taxon>
        <taxon>Brassicaceae</taxon>
        <taxon>Brassiceae</taxon>
        <taxon>Brassica</taxon>
    </lineage>
</organism>
<reference evidence="2 3" key="1">
    <citation type="journal article" date="2020" name="BMC Genomics">
        <title>Intraspecific diversification of the crop wild relative Brassica cretica Lam. using demographic model selection.</title>
        <authorList>
            <person name="Kioukis A."/>
            <person name="Michalopoulou V.A."/>
            <person name="Briers L."/>
            <person name="Pirintsos S."/>
            <person name="Studholme D.J."/>
            <person name="Pavlidis P."/>
            <person name="Sarris P.F."/>
        </authorList>
    </citation>
    <scope>NUCLEOTIDE SEQUENCE [LARGE SCALE GENOMIC DNA]</scope>
    <source>
        <strain evidence="3">cv. PFS-1207/04</strain>
    </source>
</reference>
<gene>
    <name evidence="2" type="ORF">DY000_02015449</name>
</gene>